<feature type="compositionally biased region" description="Basic and acidic residues" evidence="2">
    <location>
        <begin position="25"/>
        <end position="35"/>
    </location>
</feature>
<organism evidence="4 5">
    <name type="scientific">Arachis hypogaea</name>
    <name type="common">Peanut</name>
    <dbReference type="NCBI Taxonomy" id="3818"/>
    <lineage>
        <taxon>Eukaryota</taxon>
        <taxon>Viridiplantae</taxon>
        <taxon>Streptophyta</taxon>
        <taxon>Embryophyta</taxon>
        <taxon>Tracheophyta</taxon>
        <taxon>Spermatophyta</taxon>
        <taxon>Magnoliopsida</taxon>
        <taxon>eudicotyledons</taxon>
        <taxon>Gunneridae</taxon>
        <taxon>Pentapetalae</taxon>
        <taxon>rosids</taxon>
        <taxon>fabids</taxon>
        <taxon>Fabales</taxon>
        <taxon>Fabaceae</taxon>
        <taxon>Papilionoideae</taxon>
        <taxon>50 kb inversion clade</taxon>
        <taxon>dalbergioids sensu lato</taxon>
        <taxon>Dalbergieae</taxon>
        <taxon>Pterocarpus clade</taxon>
        <taxon>Arachis</taxon>
    </lineage>
</organism>
<dbReference type="AlphaFoldDB" id="A0A445E6T8"/>
<dbReference type="GO" id="GO:0004601">
    <property type="term" value="F:peroxidase activity"/>
    <property type="evidence" value="ECO:0007669"/>
    <property type="project" value="InterPro"/>
</dbReference>
<evidence type="ECO:0000313" key="5">
    <source>
        <dbReference type="Proteomes" id="UP000289738"/>
    </source>
</evidence>
<gene>
    <name evidence="4" type="ORF">Ahy_A02g005435</name>
</gene>
<dbReference type="InterPro" id="IPR002016">
    <property type="entry name" value="Haem_peroxidase"/>
</dbReference>
<comment type="caution">
    <text evidence="4">The sequence shown here is derived from an EMBL/GenBank/DDBJ whole genome shotgun (WGS) entry which is preliminary data.</text>
</comment>
<dbReference type="SUPFAM" id="SSF48113">
    <property type="entry name" value="Heme-dependent peroxidases"/>
    <property type="match status" value="1"/>
</dbReference>
<proteinExistence type="inferred from homology"/>
<feature type="compositionally biased region" description="Basic and acidic residues" evidence="2">
    <location>
        <begin position="51"/>
        <end position="61"/>
    </location>
</feature>
<reference evidence="4 5" key="1">
    <citation type="submission" date="2019-01" db="EMBL/GenBank/DDBJ databases">
        <title>Sequencing of cultivated peanut Arachis hypogaea provides insights into genome evolution and oil improvement.</title>
        <authorList>
            <person name="Chen X."/>
        </authorList>
    </citation>
    <scope>NUCLEOTIDE SEQUENCE [LARGE SCALE GENOMIC DNA]</scope>
    <source>
        <strain evidence="5">cv. Fuhuasheng</strain>
        <tissue evidence="4">Leaves</tissue>
    </source>
</reference>
<keyword evidence="5" id="KW-1185">Reference proteome</keyword>
<comment type="similarity">
    <text evidence="1">Belongs to the peroxidase family.</text>
</comment>
<dbReference type="Pfam" id="PF00141">
    <property type="entry name" value="peroxidase"/>
    <property type="match status" value="1"/>
</dbReference>
<evidence type="ECO:0000259" key="3">
    <source>
        <dbReference type="Pfam" id="PF00141"/>
    </source>
</evidence>
<dbReference type="InterPro" id="IPR010255">
    <property type="entry name" value="Haem_peroxidase_sf"/>
</dbReference>
<feature type="domain" description="Plant heme peroxidase family profile" evidence="3">
    <location>
        <begin position="86"/>
        <end position="149"/>
    </location>
</feature>
<accession>A0A445E6T8</accession>
<evidence type="ECO:0000256" key="2">
    <source>
        <dbReference type="SAM" id="MobiDB-lite"/>
    </source>
</evidence>
<sequence>MLEIPEFKDAKVQFDAISNRYTKIDIERTGPKEAHLGPTVKEADQLNQQSKQEDEDHHHPRDQMLVPSASAAGEASAGEASRDFSITKSYIYNDTNINAFYAKFLQSKCLRTENDRLLELFDRQTSFHFGNLYYKNLVQKKVLLHSNYRSCTSAILPTIRGENMLELHSLGCILKILFYLKEPLCVGIESMALKSTIKFLRDTKKTVVAKNLQWQKEVENVLPYHHLSTEDVTLQNHLQHLAHGGLRSIGVSTTLAREFRNSLVQATASALVSARVDVERLNGLKKERATKSEAAAALTEGKAKKFQESYTHVFGEKLALV</sequence>
<protein>
    <recommendedName>
        <fullName evidence="3">Plant heme peroxidase family profile domain-containing protein</fullName>
    </recommendedName>
</protein>
<dbReference type="GO" id="GO:0020037">
    <property type="term" value="F:heme binding"/>
    <property type="evidence" value="ECO:0007669"/>
    <property type="project" value="InterPro"/>
</dbReference>
<feature type="region of interest" description="Disordered" evidence="2">
    <location>
        <begin position="25"/>
        <end position="61"/>
    </location>
</feature>
<dbReference type="Proteomes" id="UP000289738">
    <property type="component" value="Chromosome A02"/>
</dbReference>
<dbReference type="Gene3D" id="1.10.420.10">
    <property type="entry name" value="Peroxidase, domain 2"/>
    <property type="match status" value="1"/>
</dbReference>
<dbReference type="GO" id="GO:0006979">
    <property type="term" value="P:response to oxidative stress"/>
    <property type="evidence" value="ECO:0007669"/>
    <property type="project" value="InterPro"/>
</dbReference>
<evidence type="ECO:0000256" key="1">
    <source>
        <dbReference type="RuleBase" id="RU004241"/>
    </source>
</evidence>
<evidence type="ECO:0000313" key="4">
    <source>
        <dbReference type="EMBL" id="RYR71137.1"/>
    </source>
</evidence>
<name>A0A445E6T8_ARAHY</name>
<dbReference type="EMBL" id="SDMP01000002">
    <property type="protein sequence ID" value="RYR71137.1"/>
    <property type="molecule type" value="Genomic_DNA"/>
</dbReference>